<reference evidence="1 2" key="1">
    <citation type="submission" date="2021-06" db="EMBL/GenBank/DDBJ databases">
        <title>Caerostris extrusa draft genome.</title>
        <authorList>
            <person name="Kono N."/>
            <person name="Arakawa K."/>
        </authorList>
    </citation>
    <scope>NUCLEOTIDE SEQUENCE [LARGE SCALE GENOMIC DNA]</scope>
</reference>
<name>A0AAV4NV72_CAEEX</name>
<evidence type="ECO:0000313" key="1">
    <source>
        <dbReference type="EMBL" id="GIX87506.1"/>
    </source>
</evidence>
<accession>A0AAV4NV72</accession>
<evidence type="ECO:0000313" key="2">
    <source>
        <dbReference type="Proteomes" id="UP001054945"/>
    </source>
</evidence>
<protein>
    <submittedName>
        <fullName evidence="1">Uncharacterized protein</fullName>
    </submittedName>
</protein>
<sequence>MSLFHSEDDVRIEEDHRLITAQRELPAVSRLYTLAFWLHYPMDHLVKYISTMMCTLHISLEDVLIEKKKSLHVFEEREYLNQRINQTQVSFIGYVMTETKMSTKND</sequence>
<proteinExistence type="predicted"/>
<organism evidence="1 2">
    <name type="scientific">Caerostris extrusa</name>
    <name type="common">Bark spider</name>
    <name type="synonym">Caerostris bankana</name>
    <dbReference type="NCBI Taxonomy" id="172846"/>
    <lineage>
        <taxon>Eukaryota</taxon>
        <taxon>Metazoa</taxon>
        <taxon>Ecdysozoa</taxon>
        <taxon>Arthropoda</taxon>
        <taxon>Chelicerata</taxon>
        <taxon>Arachnida</taxon>
        <taxon>Araneae</taxon>
        <taxon>Araneomorphae</taxon>
        <taxon>Entelegynae</taxon>
        <taxon>Araneoidea</taxon>
        <taxon>Araneidae</taxon>
        <taxon>Caerostris</taxon>
    </lineage>
</organism>
<dbReference type="AlphaFoldDB" id="A0AAV4NV72"/>
<comment type="caution">
    <text evidence="1">The sequence shown here is derived from an EMBL/GenBank/DDBJ whole genome shotgun (WGS) entry which is preliminary data.</text>
</comment>
<gene>
    <name evidence="1" type="ORF">CEXT_357621</name>
</gene>
<dbReference type="EMBL" id="BPLR01003683">
    <property type="protein sequence ID" value="GIX87506.1"/>
    <property type="molecule type" value="Genomic_DNA"/>
</dbReference>
<keyword evidence="2" id="KW-1185">Reference proteome</keyword>
<dbReference type="Proteomes" id="UP001054945">
    <property type="component" value="Unassembled WGS sequence"/>
</dbReference>